<protein>
    <submittedName>
        <fullName evidence="1">Uncharacterized protein</fullName>
    </submittedName>
</protein>
<gene>
    <name evidence="1" type="ORF">LCGC14_2198290</name>
</gene>
<comment type="caution">
    <text evidence="1">The sequence shown here is derived from an EMBL/GenBank/DDBJ whole genome shotgun (WGS) entry which is preliminary data.</text>
</comment>
<proteinExistence type="predicted"/>
<accession>A0A0F9GD83</accession>
<dbReference type="AlphaFoldDB" id="A0A0F9GD83"/>
<name>A0A0F9GD83_9ZZZZ</name>
<reference evidence="1" key="1">
    <citation type="journal article" date="2015" name="Nature">
        <title>Complex archaea that bridge the gap between prokaryotes and eukaryotes.</title>
        <authorList>
            <person name="Spang A."/>
            <person name="Saw J.H."/>
            <person name="Jorgensen S.L."/>
            <person name="Zaremba-Niedzwiedzka K."/>
            <person name="Martijn J."/>
            <person name="Lind A.E."/>
            <person name="van Eijk R."/>
            <person name="Schleper C."/>
            <person name="Guy L."/>
            <person name="Ettema T.J."/>
        </authorList>
    </citation>
    <scope>NUCLEOTIDE SEQUENCE</scope>
</reference>
<evidence type="ECO:0000313" key="1">
    <source>
        <dbReference type="EMBL" id="KKL61147.1"/>
    </source>
</evidence>
<organism evidence="1">
    <name type="scientific">marine sediment metagenome</name>
    <dbReference type="NCBI Taxonomy" id="412755"/>
    <lineage>
        <taxon>unclassified sequences</taxon>
        <taxon>metagenomes</taxon>
        <taxon>ecological metagenomes</taxon>
    </lineage>
</organism>
<sequence length="60" mass="6595">MTPKPTGKVIEHGIGEAVYSNSPTGFHPILRCLCGWSGSHAYNWEEAGADLDDHLKESRK</sequence>
<dbReference type="EMBL" id="LAZR01028909">
    <property type="protein sequence ID" value="KKL61147.1"/>
    <property type="molecule type" value="Genomic_DNA"/>
</dbReference>